<reference evidence="2 3" key="1">
    <citation type="submission" date="2015-04" db="EMBL/GenBank/DDBJ databases">
        <title>Complete Sequence for the Genome of the Thioalkalivibrio versutus D301.</title>
        <authorList>
            <person name="Mu T."/>
            <person name="Zhou J."/>
            <person name="Xu X."/>
        </authorList>
    </citation>
    <scope>NUCLEOTIDE SEQUENCE [LARGE SCALE GENOMIC DNA]</scope>
    <source>
        <strain evidence="2 3">D301</strain>
    </source>
</reference>
<dbReference type="InterPro" id="IPR036390">
    <property type="entry name" value="WH_DNA-bd_sf"/>
</dbReference>
<dbReference type="FunFam" id="1.10.10.10:FF:000026">
    <property type="entry name" value="HTH-type transcriptional regulator IscR"/>
    <property type="match status" value="1"/>
</dbReference>
<organism evidence="2 3">
    <name type="scientific">Thioalkalivibrio versutus</name>
    <dbReference type="NCBI Taxonomy" id="106634"/>
    <lineage>
        <taxon>Bacteria</taxon>
        <taxon>Pseudomonadati</taxon>
        <taxon>Pseudomonadota</taxon>
        <taxon>Gammaproteobacteria</taxon>
        <taxon>Chromatiales</taxon>
        <taxon>Ectothiorhodospiraceae</taxon>
        <taxon>Thioalkalivibrio</taxon>
    </lineage>
</organism>
<dbReference type="PROSITE" id="PS51197">
    <property type="entry name" value="HTH_RRF2_2"/>
    <property type="match status" value="1"/>
</dbReference>
<evidence type="ECO:0000256" key="1">
    <source>
        <dbReference type="ARBA" id="ARBA00023125"/>
    </source>
</evidence>
<dbReference type="NCBIfam" id="TIGR00738">
    <property type="entry name" value="rrf2_super"/>
    <property type="match status" value="1"/>
</dbReference>
<protein>
    <submittedName>
        <fullName evidence="2">Transcriptional regulator</fullName>
    </submittedName>
</protein>
<accession>A0A0G3G5S7</accession>
<gene>
    <name evidence="2" type="ORF">TVD_05555</name>
</gene>
<dbReference type="GO" id="GO:0005829">
    <property type="term" value="C:cytosol"/>
    <property type="evidence" value="ECO:0007669"/>
    <property type="project" value="TreeGrafter"/>
</dbReference>
<dbReference type="InterPro" id="IPR000944">
    <property type="entry name" value="Tscrpt_reg_Rrf2"/>
</dbReference>
<dbReference type="NCBIfam" id="TIGR02010">
    <property type="entry name" value="IscR"/>
    <property type="match status" value="1"/>
</dbReference>
<dbReference type="AlphaFoldDB" id="A0A0G3G5S7"/>
<dbReference type="Proteomes" id="UP000064201">
    <property type="component" value="Chromosome"/>
</dbReference>
<dbReference type="GO" id="GO:0003700">
    <property type="term" value="F:DNA-binding transcription factor activity"/>
    <property type="evidence" value="ECO:0007669"/>
    <property type="project" value="InterPro"/>
</dbReference>
<keyword evidence="1" id="KW-0238">DNA-binding</keyword>
<dbReference type="PANTHER" id="PTHR33221:SF5">
    <property type="entry name" value="HTH-TYPE TRANSCRIPTIONAL REGULATOR ISCR"/>
    <property type="match status" value="1"/>
</dbReference>
<dbReference type="EMBL" id="CP011367">
    <property type="protein sequence ID" value="AKJ94862.1"/>
    <property type="molecule type" value="Genomic_DNA"/>
</dbReference>
<dbReference type="PANTHER" id="PTHR33221">
    <property type="entry name" value="WINGED HELIX-TURN-HELIX TRANSCRIPTIONAL REGULATOR, RRF2 FAMILY"/>
    <property type="match status" value="1"/>
</dbReference>
<dbReference type="OrthoDB" id="9808360at2"/>
<dbReference type="SUPFAM" id="SSF46785">
    <property type="entry name" value="Winged helix' DNA-binding domain"/>
    <property type="match status" value="1"/>
</dbReference>
<evidence type="ECO:0000313" key="2">
    <source>
        <dbReference type="EMBL" id="AKJ94862.1"/>
    </source>
</evidence>
<proteinExistence type="predicted"/>
<dbReference type="PATRIC" id="fig|106634.4.peg.1135"/>
<dbReference type="STRING" id="106634.TVD_05555"/>
<dbReference type="InterPro" id="IPR036388">
    <property type="entry name" value="WH-like_DNA-bd_sf"/>
</dbReference>
<dbReference type="Gene3D" id="1.10.10.10">
    <property type="entry name" value="Winged helix-like DNA-binding domain superfamily/Winged helix DNA-binding domain"/>
    <property type="match status" value="1"/>
</dbReference>
<name>A0A0G3G5S7_9GAMM</name>
<keyword evidence="3" id="KW-1185">Reference proteome</keyword>
<dbReference type="GO" id="GO:0003690">
    <property type="term" value="F:double-stranded DNA binding"/>
    <property type="evidence" value="ECO:0007669"/>
    <property type="project" value="InterPro"/>
</dbReference>
<dbReference type="Pfam" id="PF02082">
    <property type="entry name" value="Rrf2"/>
    <property type="match status" value="1"/>
</dbReference>
<evidence type="ECO:0000313" key="3">
    <source>
        <dbReference type="Proteomes" id="UP000064201"/>
    </source>
</evidence>
<sequence length="159" mass="17844">MKLSTKGRYAVTAMMDLAIHDRIGPVTLADISQCQGISLSYLEQLFAKLRKADLVEGVRGPGGGYRLAKRADQISIANIITAVDESVDVTRCKGHKDCQDGDRCLTHELWDDLSQQLYDFLDGITLAQFANRPEVQKVARRQDERRGARHHFIFRNDAA</sequence>
<dbReference type="InterPro" id="IPR010242">
    <property type="entry name" value="TF_HTH_IscR"/>
</dbReference>
<dbReference type="RefSeq" id="WP_018145846.1">
    <property type="nucleotide sequence ID" value="NZ_CP011367.1"/>
</dbReference>
<dbReference type="KEGG" id="tvr:TVD_05555"/>